<evidence type="ECO:0000256" key="2">
    <source>
        <dbReference type="PROSITE-ProRule" id="PRU00335"/>
    </source>
</evidence>
<dbReference type="PANTHER" id="PTHR30328">
    <property type="entry name" value="TRANSCRIPTIONAL REPRESSOR"/>
    <property type="match status" value="1"/>
</dbReference>
<evidence type="ECO:0000256" key="1">
    <source>
        <dbReference type="ARBA" id="ARBA00023125"/>
    </source>
</evidence>
<evidence type="ECO:0000313" key="6">
    <source>
        <dbReference type="EMBL" id="QCN88872.1"/>
    </source>
</evidence>
<gene>
    <name evidence="6" type="ORF">DDJ31_31125</name>
    <name evidence="5" type="ORF">ELQ87_08215</name>
</gene>
<evidence type="ECO:0000259" key="4">
    <source>
        <dbReference type="PROSITE" id="PS50977"/>
    </source>
</evidence>
<dbReference type="RefSeq" id="WP_127177174.1">
    <property type="nucleotide sequence ID" value="NZ_CP029078.1"/>
</dbReference>
<dbReference type="EMBL" id="CP034687">
    <property type="protein sequence ID" value="AZS84269.1"/>
    <property type="molecule type" value="Genomic_DNA"/>
</dbReference>
<dbReference type="SUPFAM" id="SSF48498">
    <property type="entry name" value="Tetracyclin repressor-like, C-terminal domain"/>
    <property type="match status" value="1"/>
</dbReference>
<sequence>MTASSAPDSTRERIVGAAKTEFSRYGIAGARVDRIAREARTSKERVYAYFRSKQALYAFVAGRELAAVAEATRLDPADLPGYAGRLFDYFTAHPERFRLMGWGRLELAEMSLLDGDEATRGAVLSKVRQLREAQESGQLDPAWDPVDVLTLVDQIATAWLTRTDMAAVAAQLARDPGTAARRAAVVEGVRRLFPAAGDGGPVAGTADGGVGRRSGKIGQGSGVGRGGGG</sequence>
<name>A0A3Q9KPQ4_STRGD</name>
<dbReference type="PROSITE" id="PS50977">
    <property type="entry name" value="HTH_TETR_2"/>
    <property type="match status" value="1"/>
</dbReference>
<dbReference type="Gene3D" id="1.10.357.10">
    <property type="entry name" value="Tetracycline Repressor, domain 2"/>
    <property type="match status" value="1"/>
</dbReference>
<evidence type="ECO:0000256" key="3">
    <source>
        <dbReference type="SAM" id="MobiDB-lite"/>
    </source>
</evidence>
<dbReference type="Pfam" id="PF00440">
    <property type="entry name" value="TetR_N"/>
    <property type="match status" value="1"/>
</dbReference>
<dbReference type="GO" id="GO:0006355">
    <property type="term" value="P:regulation of DNA-templated transcription"/>
    <property type="evidence" value="ECO:0007669"/>
    <property type="project" value="UniProtKB-ARBA"/>
</dbReference>
<dbReference type="PRINTS" id="PR00455">
    <property type="entry name" value="HTHTETR"/>
</dbReference>
<dbReference type="SUPFAM" id="SSF46689">
    <property type="entry name" value="Homeodomain-like"/>
    <property type="match status" value="1"/>
</dbReference>
<dbReference type="InterPro" id="IPR009057">
    <property type="entry name" value="Homeodomain-like_sf"/>
</dbReference>
<evidence type="ECO:0000313" key="5">
    <source>
        <dbReference type="EMBL" id="AZS84269.1"/>
    </source>
</evidence>
<keyword evidence="1 2" id="KW-0238">DNA-binding</keyword>
<reference evidence="5 7" key="2">
    <citation type="submission" date="2018-12" db="EMBL/GenBank/DDBJ databases">
        <title>Streptomyces griseoviridis F1-27 complete genome.</title>
        <authorList>
            <person name="Mariita R.M."/>
            <person name="Sello J.K."/>
        </authorList>
    </citation>
    <scope>NUCLEOTIDE SEQUENCE [LARGE SCALE GENOMIC DNA]</scope>
    <source>
        <strain evidence="5 7">F1-27</strain>
    </source>
</reference>
<dbReference type="Pfam" id="PF17926">
    <property type="entry name" value="TetR_C_21"/>
    <property type="match status" value="1"/>
</dbReference>
<dbReference type="AlphaFoldDB" id="A0A3Q9KPQ4"/>
<feature type="DNA-binding region" description="H-T-H motif" evidence="2">
    <location>
        <begin position="31"/>
        <end position="50"/>
    </location>
</feature>
<evidence type="ECO:0000313" key="8">
    <source>
        <dbReference type="Proteomes" id="UP000501753"/>
    </source>
</evidence>
<dbReference type="PANTHER" id="PTHR30328:SF54">
    <property type="entry name" value="HTH-TYPE TRANSCRIPTIONAL REPRESSOR SCO4008"/>
    <property type="match status" value="1"/>
</dbReference>
<dbReference type="EMBL" id="CP029078">
    <property type="protein sequence ID" value="QCN88872.1"/>
    <property type="molecule type" value="Genomic_DNA"/>
</dbReference>
<dbReference type="InterPro" id="IPR036271">
    <property type="entry name" value="Tet_transcr_reg_TetR-rel_C_sf"/>
</dbReference>
<evidence type="ECO:0000313" key="7">
    <source>
        <dbReference type="Proteomes" id="UP000271291"/>
    </source>
</evidence>
<reference evidence="6 8" key="1">
    <citation type="submission" date="2018-04" db="EMBL/GenBank/DDBJ databases">
        <title>Complete genome sequences of Streptomyces griseoviridis K61 and characterization of antagonistic properties of biological control agents.</title>
        <authorList>
            <person name="Mariita R.M."/>
            <person name="Sello J.K."/>
        </authorList>
    </citation>
    <scope>NUCLEOTIDE SEQUENCE [LARGE SCALE GENOMIC DNA]</scope>
    <source>
        <strain evidence="6 8">K61</strain>
    </source>
</reference>
<proteinExistence type="predicted"/>
<keyword evidence="8" id="KW-1185">Reference proteome</keyword>
<dbReference type="InterPro" id="IPR050109">
    <property type="entry name" value="HTH-type_TetR-like_transc_reg"/>
</dbReference>
<protein>
    <submittedName>
        <fullName evidence="5">TetR/AcrR family transcriptional regulator</fullName>
    </submittedName>
</protein>
<dbReference type="OrthoDB" id="4726108at2"/>
<dbReference type="Proteomes" id="UP000501753">
    <property type="component" value="Chromosome"/>
</dbReference>
<accession>A0A3Q9KPQ4</accession>
<feature type="region of interest" description="Disordered" evidence="3">
    <location>
        <begin position="196"/>
        <end position="229"/>
    </location>
</feature>
<dbReference type="KEGG" id="sgd:ELQ87_08215"/>
<dbReference type="Proteomes" id="UP000271291">
    <property type="component" value="Chromosome"/>
</dbReference>
<feature type="domain" description="HTH tetR-type" evidence="4">
    <location>
        <begin position="8"/>
        <end position="68"/>
    </location>
</feature>
<organism evidence="5 7">
    <name type="scientific">Streptomyces griseoviridis</name>
    <dbReference type="NCBI Taxonomy" id="45398"/>
    <lineage>
        <taxon>Bacteria</taxon>
        <taxon>Bacillati</taxon>
        <taxon>Actinomycetota</taxon>
        <taxon>Actinomycetes</taxon>
        <taxon>Kitasatosporales</taxon>
        <taxon>Streptomycetaceae</taxon>
        <taxon>Streptomyces</taxon>
    </lineage>
</organism>
<dbReference type="GO" id="GO:0003677">
    <property type="term" value="F:DNA binding"/>
    <property type="evidence" value="ECO:0007669"/>
    <property type="project" value="UniProtKB-UniRule"/>
</dbReference>
<dbReference type="InterPro" id="IPR041467">
    <property type="entry name" value="Sco4008_C"/>
</dbReference>
<feature type="compositionally biased region" description="Gly residues" evidence="3">
    <location>
        <begin position="197"/>
        <end position="229"/>
    </location>
</feature>
<dbReference type="InterPro" id="IPR001647">
    <property type="entry name" value="HTH_TetR"/>
</dbReference>